<dbReference type="RefSeq" id="WP_105958170.1">
    <property type="nucleotide sequence ID" value="NZ_PVNS01000003.1"/>
</dbReference>
<dbReference type="InterPro" id="IPR036390">
    <property type="entry name" value="WH_DNA-bd_sf"/>
</dbReference>
<dbReference type="GO" id="GO:0003700">
    <property type="term" value="F:DNA-binding transcription factor activity"/>
    <property type="evidence" value="ECO:0007669"/>
    <property type="project" value="InterPro"/>
</dbReference>
<dbReference type="EMBL" id="PVNS01000003">
    <property type="protein sequence ID" value="PRO66533.1"/>
    <property type="molecule type" value="Genomic_DNA"/>
</dbReference>
<dbReference type="Proteomes" id="UP000243650">
    <property type="component" value="Unassembled WGS sequence"/>
</dbReference>
<evidence type="ECO:0000313" key="4">
    <source>
        <dbReference type="Proteomes" id="UP000243650"/>
    </source>
</evidence>
<dbReference type="AlphaFoldDB" id="A0A2P6MJT9"/>
<dbReference type="SUPFAM" id="SSF46785">
    <property type="entry name" value="Winged helix' DNA-binding domain"/>
    <property type="match status" value="1"/>
</dbReference>
<comment type="caution">
    <text evidence="3">The sequence shown here is derived from an EMBL/GenBank/DDBJ whole genome shotgun (WGS) entry which is preliminary data.</text>
</comment>
<keyword evidence="1" id="KW-0238">DNA-binding</keyword>
<name>A0A2P6MJT9_ALKUR</name>
<evidence type="ECO:0000313" key="3">
    <source>
        <dbReference type="EMBL" id="PRO66533.1"/>
    </source>
</evidence>
<reference evidence="3 4" key="1">
    <citation type="submission" date="2018-03" db="EMBL/GenBank/DDBJ databases">
        <title>Bacillus urumqiensis sp. nov., a moderately haloalkaliphilic bacterium isolated from a salt lake.</title>
        <authorList>
            <person name="Zhao B."/>
            <person name="Liao Z."/>
        </authorList>
    </citation>
    <scope>NUCLEOTIDE SEQUENCE [LARGE SCALE GENOMIC DNA]</scope>
    <source>
        <strain evidence="3 4">BZ-SZ-XJ18</strain>
    </source>
</reference>
<dbReference type="CDD" id="cd00090">
    <property type="entry name" value="HTH_ARSR"/>
    <property type="match status" value="1"/>
</dbReference>
<dbReference type="InterPro" id="IPR036388">
    <property type="entry name" value="WH-like_DNA-bd_sf"/>
</dbReference>
<dbReference type="GO" id="GO:0003677">
    <property type="term" value="F:DNA binding"/>
    <property type="evidence" value="ECO:0007669"/>
    <property type="project" value="UniProtKB-KW"/>
</dbReference>
<dbReference type="Gene3D" id="1.10.10.10">
    <property type="entry name" value="Winged helix-like DNA-binding domain superfamily/Winged helix DNA-binding domain"/>
    <property type="match status" value="1"/>
</dbReference>
<proteinExistence type="predicted"/>
<evidence type="ECO:0000259" key="2">
    <source>
        <dbReference type="SMART" id="SM00418"/>
    </source>
</evidence>
<keyword evidence="4" id="KW-1185">Reference proteome</keyword>
<organism evidence="3 4">
    <name type="scientific">Alkalicoccus urumqiensis</name>
    <name type="common">Bacillus urumqiensis</name>
    <dbReference type="NCBI Taxonomy" id="1548213"/>
    <lineage>
        <taxon>Bacteria</taxon>
        <taxon>Bacillati</taxon>
        <taxon>Bacillota</taxon>
        <taxon>Bacilli</taxon>
        <taxon>Bacillales</taxon>
        <taxon>Bacillaceae</taxon>
        <taxon>Alkalicoccus</taxon>
    </lineage>
</organism>
<dbReference type="PANTHER" id="PTHR38600:SF1">
    <property type="entry name" value="TRANSCRIPTIONAL REGULATORY PROTEIN"/>
    <property type="match status" value="1"/>
</dbReference>
<evidence type="ECO:0000256" key="1">
    <source>
        <dbReference type="ARBA" id="ARBA00023125"/>
    </source>
</evidence>
<dbReference type="InterPro" id="IPR001845">
    <property type="entry name" value="HTH_ArsR_DNA-bd_dom"/>
</dbReference>
<dbReference type="Pfam" id="PF12840">
    <property type="entry name" value="HTH_20"/>
    <property type="match status" value="1"/>
</dbReference>
<dbReference type="PANTHER" id="PTHR38600">
    <property type="entry name" value="TRANSCRIPTIONAL REGULATORY PROTEIN"/>
    <property type="match status" value="1"/>
</dbReference>
<gene>
    <name evidence="3" type="ORF">C6I21_04100</name>
</gene>
<accession>A0A2P6MJT9</accession>
<dbReference type="SMART" id="SM00418">
    <property type="entry name" value="HTH_ARSR"/>
    <property type="match status" value="1"/>
</dbReference>
<dbReference type="InterPro" id="IPR011991">
    <property type="entry name" value="ArsR-like_HTH"/>
</dbReference>
<sequence length="304" mass="34156">MKQLDLTFSSMLTAAKALANETRIDILRILSDQPQNVNTLADKLGIPFSTTASHVSKLEKAGLISTELVPGRGTQKVSAVNYDQILIQLHPEQEEEPAHQVEIEMPVGEYHDCRIEPHCGLVGEQDYIGRQDDPRSFYEPERMKAQLVFFKDGFVEYRFPNRLPGGAEPLELSFSAEICSEAPNYKMDWPSDITCWVNQTEVGTWTSPADFGGTRGTYTPSWWRTNYTQYGELKEWVISREGSFLDGKKLPDGPVLDALALADQPFISFRMGIKETAEHQGGMNIFGPAFGNHPQGIIMKMTYE</sequence>
<feature type="domain" description="HTH arsR-type" evidence="2">
    <location>
        <begin position="13"/>
        <end position="94"/>
    </location>
</feature>
<dbReference type="OrthoDB" id="9781958at2"/>
<protein>
    <submittedName>
        <fullName evidence="3">ArsR family transcriptional regulator</fullName>
    </submittedName>
</protein>